<name>A0A1V9X7Y1_9ACAR</name>
<gene>
    <name evidence="1" type="ORF">BIW11_12230</name>
</gene>
<keyword evidence="2" id="KW-1185">Reference proteome</keyword>
<dbReference type="Proteomes" id="UP000192247">
    <property type="component" value="Unassembled WGS sequence"/>
</dbReference>
<sequence length="71" mass="8508">MMSGEPHKGRFARADGHRFEHHCELFKIVKSQGCYDAPEKRNRTKRLKCIARWPNAHYERPYSMAIYRMLV</sequence>
<organism evidence="1 2">
    <name type="scientific">Tropilaelaps mercedesae</name>
    <dbReference type="NCBI Taxonomy" id="418985"/>
    <lineage>
        <taxon>Eukaryota</taxon>
        <taxon>Metazoa</taxon>
        <taxon>Ecdysozoa</taxon>
        <taxon>Arthropoda</taxon>
        <taxon>Chelicerata</taxon>
        <taxon>Arachnida</taxon>
        <taxon>Acari</taxon>
        <taxon>Parasitiformes</taxon>
        <taxon>Mesostigmata</taxon>
        <taxon>Gamasina</taxon>
        <taxon>Dermanyssoidea</taxon>
        <taxon>Laelapidae</taxon>
        <taxon>Tropilaelaps</taxon>
    </lineage>
</organism>
<evidence type="ECO:0000313" key="2">
    <source>
        <dbReference type="Proteomes" id="UP000192247"/>
    </source>
</evidence>
<proteinExistence type="predicted"/>
<protein>
    <submittedName>
        <fullName evidence="1">Uncharacterized protein</fullName>
    </submittedName>
</protein>
<reference evidence="1 2" key="1">
    <citation type="journal article" date="2017" name="Gigascience">
        <title>Draft genome of the honey bee ectoparasitic mite, Tropilaelaps mercedesae, is shaped by the parasitic life history.</title>
        <authorList>
            <person name="Dong X."/>
            <person name="Armstrong S.D."/>
            <person name="Xia D."/>
            <person name="Makepeace B.L."/>
            <person name="Darby A.C."/>
            <person name="Kadowaki T."/>
        </authorList>
    </citation>
    <scope>NUCLEOTIDE SEQUENCE [LARGE SCALE GENOMIC DNA]</scope>
    <source>
        <strain evidence="1">Wuxi-XJTLU</strain>
    </source>
</reference>
<dbReference type="InParanoid" id="A0A1V9X7Y1"/>
<accession>A0A1V9X7Y1</accession>
<dbReference type="EMBL" id="MNPL01020948">
    <property type="protein sequence ID" value="OQR69473.1"/>
    <property type="molecule type" value="Genomic_DNA"/>
</dbReference>
<evidence type="ECO:0000313" key="1">
    <source>
        <dbReference type="EMBL" id="OQR69473.1"/>
    </source>
</evidence>
<dbReference type="AlphaFoldDB" id="A0A1V9X7Y1"/>
<comment type="caution">
    <text evidence="1">The sequence shown here is derived from an EMBL/GenBank/DDBJ whole genome shotgun (WGS) entry which is preliminary data.</text>
</comment>